<evidence type="ECO:0000256" key="2">
    <source>
        <dbReference type="ARBA" id="ARBA00023015"/>
    </source>
</evidence>
<keyword evidence="2" id="KW-0805">Transcription regulation</keyword>
<evidence type="ECO:0000313" key="6">
    <source>
        <dbReference type="EMBL" id="KKN48179.1"/>
    </source>
</evidence>
<sequence>MDVSLARTFLEIVRSGSFISAAEKLHVTQTTVTARIHNLEGQLGCKLFVRNRSGASLTSNGVRFVEHATKMVQSWELAKRDLPLPQGVQNVLNIGSEVSLWSPLVLQWLNALNITESEVAIRTEIGERQSLMEQLENGVLDIILVHQPEYWPGVQVEQLLEEKLIHVSSVEISEPYVYVDWGEDFRRQHDVALPELASSNLTISLGPLALHYILTNGGSGYFRTRVVEHHIKAGLLKHNEHFPEFTFPVYVLYKQENKIRYASQLNALYKSSKIQSPWLQ</sequence>
<dbReference type="GO" id="GO:0003677">
    <property type="term" value="F:DNA binding"/>
    <property type="evidence" value="ECO:0007669"/>
    <property type="project" value="UniProtKB-KW"/>
</dbReference>
<name>A0A0F9R097_9ZZZZ</name>
<evidence type="ECO:0000256" key="4">
    <source>
        <dbReference type="ARBA" id="ARBA00023163"/>
    </source>
</evidence>
<evidence type="ECO:0000259" key="5">
    <source>
        <dbReference type="PROSITE" id="PS50931"/>
    </source>
</evidence>
<dbReference type="InterPro" id="IPR005119">
    <property type="entry name" value="LysR_subst-bd"/>
</dbReference>
<dbReference type="EMBL" id="LAZR01001234">
    <property type="protein sequence ID" value="KKN48179.1"/>
    <property type="molecule type" value="Genomic_DNA"/>
</dbReference>
<proteinExistence type="inferred from homology"/>
<dbReference type="InterPro" id="IPR036388">
    <property type="entry name" value="WH-like_DNA-bd_sf"/>
</dbReference>
<dbReference type="FunFam" id="1.10.10.10:FF:000001">
    <property type="entry name" value="LysR family transcriptional regulator"/>
    <property type="match status" value="1"/>
</dbReference>
<dbReference type="GO" id="GO:0003700">
    <property type="term" value="F:DNA-binding transcription factor activity"/>
    <property type="evidence" value="ECO:0007669"/>
    <property type="project" value="InterPro"/>
</dbReference>
<dbReference type="Gene3D" id="3.40.190.290">
    <property type="match status" value="1"/>
</dbReference>
<gene>
    <name evidence="6" type="ORF">LCGC14_0655610</name>
</gene>
<evidence type="ECO:0000256" key="1">
    <source>
        <dbReference type="ARBA" id="ARBA00009437"/>
    </source>
</evidence>
<dbReference type="PANTHER" id="PTHR30579:SF8">
    <property type="entry name" value="HTH-TYPE TRANSCRIPTIONAL REGULATOR HDFR"/>
    <property type="match status" value="1"/>
</dbReference>
<dbReference type="PANTHER" id="PTHR30579">
    <property type="entry name" value="TRANSCRIPTIONAL REGULATOR"/>
    <property type="match status" value="1"/>
</dbReference>
<dbReference type="PROSITE" id="PS50931">
    <property type="entry name" value="HTH_LYSR"/>
    <property type="match status" value="1"/>
</dbReference>
<comment type="caution">
    <text evidence="6">The sequence shown here is derived from an EMBL/GenBank/DDBJ whole genome shotgun (WGS) entry which is preliminary data.</text>
</comment>
<accession>A0A0F9R097</accession>
<dbReference type="Pfam" id="PF03466">
    <property type="entry name" value="LysR_substrate"/>
    <property type="match status" value="1"/>
</dbReference>
<dbReference type="AlphaFoldDB" id="A0A0F9R097"/>
<evidence type="ECO:0000256" key="3">
    <source>
        <dbReference type="ARBA" id="ARBA00023125"/>
    </source>
</evidence>
<dbReference type="SUPFAM" id="SSF46785">
    <property type="entry name" value="Winged helix' DNA-binding domain"/>
    <property type="match status" value="1"/>
</dbReference>
<keyword evidence="3" id="KW-0238">DNA-binding</keyword>
<dbReference type="InterPro" id="IPR036390">
    <property type="entry name" value="WH_DNA-bd_sf"/>
</dbReference>
<dbReference type="Pfam" id="PF00126">
    <property type="entry name" value="HTH_1"/>
    <property type="match status" value="1"/>
</dbReference>
<comment type="similarity">
    <text evidence="1">Belongs to the LysR transcriptional regulatory family.</text>
</comment>
<dbReference type="InterPro" id="IPR050176">
    <property type="entry name" value="LTTR"/>
</dbReference>
<keyword evidence="4" id="KW-0804">Transcription</keyword>
<dbReference type="Gene3D" id="1.10.10.10">
    <property type="entry name" value="Winged helix-like DNA-binding domain superfamily/Winged helix DNA-binding domain"/>
    <property type="match status" value="1"/>
</dbReference>
<organism evidence="6">
    <name type="scientific">marine sediment metagenome</name>
    <dbReference type="NCBI Taxonomy" id="412755"/>
    <lineage>
        <taxon>unclassified sequences</taxon>
        <taxon>metagenomes</taxon>
        <taxon>ecological metagenomes</taxon>
    </lineage>
</organism>
<dbReference type="SUPFAM" id="SSF53850">
    <property type="entry name" value="Periplasmic binding protein-like II"/>
    <property type="match status" value="1"/>
</dbReference>
<protein>
    <recommendedName>
        <fullName evidence="5">HTH lysR-type domain-containing protein</fullName>
    </recommendedName>
</protein>
<dbReference type="PRINTS" id="PR00039">
    <property type="entry name" value="HTHLYSR"/>
</dbReference>
<dbReference type="InterPro" id="IPR000847">
    <property type="entry name" value="LysR_HTH_N"/>
</dbReference>
<reference evidence="6" key="1">
    <citation type="journal article" date="2015" name="Nature">
        <title>Complex archaea that bridge the gap between prokaryotes and eukaryotes.</title>
        <authorList>
            <person name="Spang A."/>
            <person name="Saw J.H."/>
            <person name="Jorgensen S.L."/>
            <person name="Zaremba-Niedzwiedzka K."/>
            <person name="Martijn J."/>
            <person name="Lind A.E."/>
            <person name="van Eijk R."/>
            <person name="Schleper C."/>
            <person name="Guy L."/>
            <person name="Ettema T.J."/>
        </authorList>
    </citation>
    <scope>NUCLEOTIDE SEQUENCE</scope>
</reference>
<feature type="domain" description="HTH lysR-type" evidence="5">
    <location>
        <begin position="1"/>
        <end position="58"/>
    </location>
</feature>